<evidence type="ECO:0000256" key="1">
    <source>
        <dbReference type="SAM" id="MobiDB-lite"/>
    </source>
</evidence>
<dbReference type="EMBL" id="JAFBMS010000242">
    <property type="protein sequence ID" value="KAG9332333.1"/>
    <property type="molecule type" value="Genomic_DNA"/>
</dbReference>
<keyword evidence="3" id="KW-1185">Reference proteome</keyword>
<name>A0A8T2MXB3_9TELE</name>
<feature type="compositionally biased region" description="Polar residues" evidence="1">
    <location>
        <begin position="16"/>
        <end position="26"/>
    </location>
</feature>
<feature type="region of interest" description="Disordered" evidence="1">
    <location>
        <begin position="1"/>
        <end position="37"/>
    </location>
</feature>
<accession>A0A8T2MXB3</accession>
<protein>
    <submittedName>
        <fullName evidence="2">Uncharacterized protein</fullName>
    </submittedName>
</protein>
<sequence>MAKKPSPALVLPSGPSPTKRNASTLKRTSHKERRFPARKSEDKLAVLAGVNLIQAILLDWLGAAPAGVEDFAIVHSQLYPNT</sequence>
<evidence type="ECO:0000313" key="3">
    <source>
        <dbReference type="Proteomes" id="UP000824540"/>
    </source>
</evidence>
<gene>
    <name evidence="2" type="ORF">JZ751_015340</name>
</gene>
<dbReference type="Proteomes" id="UP000824540">
    <property type="component" value="Unassembled WGS sequence"/>
</dbReference>
<proteinExistence type="predicted"/>
<reference evidence="2" key="1">
    <citation type="thesis" date="2021" institute="BYU ScholarsArchive" country="Provo, UT, USA">
        <title>Applications of and Algorithms for Genome Assembly and Genomic Analyses with an Emphasis on Marine Teleosts.</title>
        <authorList>
            <person name="Pickett B.D."/>
        </authorList>
    </citation>
    <scope>NUCLEOTIDE SEQUENCE</scope>
    <source>
        <strain evidence="2">HI-2016</strain>
    </source>
</reference>
<dbReference type="AlphaFoldDB" id="A0A8T2MXB3"/>
<evidence type="ECO:0000313" key="2">
    <source>
        <dbReference type="EMBL" id="KAG9332333.1"/>
    </source>
</evidence>
<comment type="caution">
    <text evidence="2">The sequence shown here is derived from an EMBL/GenBank/DDBJ whole genome shotgun (WGS) entry which is preliminary data.</text>
</comment>
<organism evidence="2 3">
    <name type="scientific">Albula glossodonta</name>
    <name type="common">roundjaw bonefish</name>
    <dbReference type="NCBI Taxonomy" id="121402"/>
    <lineage>
        <taxon>Eukaryota</taxon>
        <taxon>Metazoa</taxon>
        <taxon>Chordata</taxon>
        <taxon>Craniata</taxon>
        <taxon>Vertebrata</taxon>
        <taxon>Euteleostomi</taxon>
        <taxon>Actinopterygii</taxon>
        <taxon>Neopterygii</taxon>
        <taxon>Teleostei</taxon>
        <taxon>Albuliformes</taxon>
        <taxon>Albulidae</taxon>
        <taxon>Albula</taxon>
    </lineage>
</organism>